<dbReference type="AlphaFoldDB" id="A0A7G7MC40"/>
<dbReference type="KEGG" id="ppel:H6H00_19140"/>
<dbReference type="InterPro" id="IPR023753">
    <property type="entry name" value="FAD/NAD-binding_dom"/>
</dbReference>
<evidence type="ECO:0000256" key="5">
    <source>
        <dbReference type="ARBA" id="ARBA00022857"/>
    </source>
</evidence>
<comment type="similarity">
    <text evidence="2">Belongs to the FAD-binding monooxygenase family.</text>
</comment>
<accession>A0A7G7MC40</accession>
<dbReference type="Proteomes" id="UP000515728">
    <property type="component" value="Chromosome"/>
</dbReference>
<evidence type="ECO:0000256" key="2">
    <source>
        <dbReference type="ARBA" id="ARBA00010139"/>
    </source>
</evidence>
<evidence type="ECO:0000313" key="9">
    <source>
        <dbReference type="EMBL" id="QNG50351.1"/>
    </source>
</evidence>
<keyword evidence="7" id="KW-0503">Monooxygenase</keyword>
<dbReference type="SUPFAM" id="SSF51905">
    <property type="entry name" value="FAD/NAD(P)-binding domain"/>
    <property type="match status" value="2"/>
</dbReference>
<dbReference type="EMBL" id="CP060131">
    <property type="protein sequence ID" value="QNG50351.1"/>
    <property type="molecule type" value="Genomic_DNA"/>
</dbReference>
<dbReference type="InterPro" id="IPR036188">
    <property type="entry name" value="FAD/NAD-bd_sf"/>
</dbReference>
<evidence type="ECO:0000256" key="6">
    <source>
        <dbReference type="ARBA" id="ARBA00023002"/>
    </source>
</evidence>
<evidence type="ECO:0000256" key="3">
    <source>
        <dbReference type="ARBA" id="ARBA00022630"/>
    </source>
</evidence>
<feature type="domain" description="FAD/NAD(P)-binding" evidence="8">
    <location>
        <begin position="12"/>
        <end position="233"/>
    </location>
</feature>
<keyword evidence="10" id="KW-1185">Reference proteome</keyword>
<keyword evidence="3" id="KW-0285">Flavoprotein</keyword>
<dbReference type="PANTHER" id="PTHR43098:SF3">
    <property type="entry name" value="L-ORNITHINE N(5)-MONOOXYGENASE-RELATED"/>
    <property type="match status" value="1"/>
</dbReference>
<dbReference type="GO" id="GO:0016709">
    <property type="term" value="F:oxidoreductase activity, acting on paired donors, with incorporation or reduction of molecular oxygen, NAD(P)H as one donor, and incorporation of one atom of oxygen"/>
    <property type="evidence" value="ECO:0007669"/>
    <property type="project" value="UniProtKB-ARBA"/>
</dbReference>
<evidence type="ECO:0000256" key="7">
    <source>
        <dbReference type="ARBA" id="ARBA00023033"/>
    </source>
</evidence>
<dbReference type="Gene3D" id="3.50.50.60">
    <property type="entry name" value="FAD/NAD(P)-binding domain"/>
    <property type="match status" value="2"/>
</dbReference>
<dbReference type="RefSeq" id="WP_185717113.1">
    <property type="nucleotide sequence ID" value="NZ_BAAAWI010000001.1"/>
</dbReference>
<sequence>MTGSNRTDLDVDVVIVGAGFAGLYMLHRVRDVLGLRTVVIEAADGVGGTWYLNRYPGARCDSESYVYCYSFSEELLQEWEWSGKYPRQPEILAYLEHVADRFDLLRDVRLGTRVEAARYQDADGTWRVRTSAGDTVTARFLVTGMGLLAAAPYTPDLPGLDTFAGECHHTGRWPHEPVDLAGRRVGVIGTGSTGVQAIPVIAEQAAHLHVFQRSPQFTVPARHHTVDRAVLAEIRADYDAIWAKAKWSLSGFPWQHNGRSALDATPEEVRKTFEELWDQGGFRFVFGSYRDLLTDIRANDLAADFVREKIRETVADPDTAAKLTPTDHPFGGRRPIIDTDYFETYNRDDVTLVDLRESPIEEVTPRGIRTTAGEIELDVLVLATGFDAVTGPFTRIDITGRDGLALRDAWADGPSTYLGLAVAGFPNMFTITGPGATFGNLPVSIEHHVEWIATCIEDTLRRDLAVVEAGYEAQQRWADHVQAQAERIVAGPSGSWYDGANIPGKARRPLFFFGSFGLYRRTCEDVAANGYEGFDRQPAV</sequence>
<dbReference type="PANTHER" id="PTHR43098">
    <property type="entry name" value="L-ORNITHINE N(5)-MONOOXYGENASE-RELATED"/>
    <property type="match status" value="1"/>
</dbReference>
<gene>
    <name evidence="9" type="ORF">H6H00_19140</name>
</gene>
<name>A0A7G7MC40_9PSEU</name>
<dbReference type="Pfam" id="PF07992">
    <property type="entry name" value="Pyr_redox_2"/>
    <property type="match status" value="1"/>
</dbReference>
<evidence type="ECO:0000256" key="1">
    <source>
        <dbReference type="ARBA" id="ARBA00001974"/>
    </source>
</evidence>
<comment type="cofactor">
    <cofactor evidence="1">
        <name>FAD</name>
        <dbReference type="ChEBI" id="CHEBI:57692"/>
    </cofactor>
</comment>
<organism evidence="9 10">
    <name type="scientific">Pseudonocardia petroleophila</name>
    <dbReference type="NCBI Taxonomy" id="37331"/>
    <lineage>
        <taxon>Bacteria</taxon>
        <taxon>Bacillati</taxon>
        <taxon>Actinomycetota</taxon>
        <taxon>Actinomycetes</taxon>
        <taxon>Pseudonocardiales</taxon>
        <taxon>Pseudonocardiaceae</taxon>
        <taxon>Pseudonocardia</taxon>
    </lineage>
</organism>
<dbReference type="InterPro" id="IPR050775">
    <property type="entry name" value="FAD-binding_Monooxygenases"/>
</dbReference>
<evidence type="ECO:0000259" key="8">
    <source>
        <dbReference type="Pfam" id="PF07992"/>
    </source>
</evidence>
<evidence type="ECO:0000256" key="4">
    <source>
        <dbReference type="ARBA" id="ARBA00022827"/>
    </source>
</evidence>
<proteinExistence type="inferred from homology"/>
<keyword evidence="4" id="KW-0274">FAD</keyword>
<keyword evidence="6" id="KW-0560">Oxidoreductase</keyword>
<keyword evidence="5" id="KW-0521">NADP</keyword>
<protein>
    <submittedName>
        <fullName evidence="9">NAD(P)/FAD-dependent oxidoreductase</fullName>
    </submittedName>
</protein>
<evidence type="ECO:0000313" key="10">
    <source>
        <dbReference type="Proteomes" id="UP000515728"/>
    </source>
</evidence>
<reference evidence="9 10" key="1">
    <citation type="submission" date="2020-08" db="EMBL/GenBank/DDBJ databases">
        <authorList>
            <person name="Mo P."/>
        </authorList>
    </citation>
    <scope>NUCLEOTIDE SEQUENCE [LARGE SCALE GENOMIC DNA]</scope>
    <source>
        <strain evidence="9 10">CGMCC 4.1532</strain>
    </source>
</reference>